<organism evidence="2 3">
    <name type="scientific">Rhynchophorus ferrugineus</name>
    <name type="common">Red palm weevil</name>
    <name type="synonym">Curculio ferrugineus</name>
    <dbReference type="NCBI Taxonomy" id="354439"/>
    <lineage>
        <taxon>Eukaryota</taxon>
        <taxon>Metazoa</taxon>
        <taxon>Ecdysozoa</taxon>
        <taxon>Arthropoda</taxon>
        <taxon>Hexapoda</taxon>
        <taxon>Insecta</taxon>
        <taxon>Pterygota</taxon>
        <taxon>Neoptera</taxon>
        <taxon>Endopterygota</taxon>
        <taxon>Coleoptera</taxon>
        <taxon>Polyphaga</taxon>
        <taxon>Cucujiformia</taxon>
        <taxon>Curculionidae</taxon>
        <taxon>Dryophthorinae</taxon>
        <taxon>Rhynchophorus</taxon>
    </lineage>
</organism>
<comment type="caution">
    <text evidence="2">The sequence shown here is derived from an EMBL/GenBank/DDBJ whole genome shotgun (WGS) entry which is preliminary data.</text>
</comment>
<feature type="region of interest" description="Disordered" evidence="1">
    <location>
        <begin position="189"/>
        <end position="218"/>
    </location>
</feature>
<accession>A0A834I3D1</accession>
<gene>
    <name evidence="2" type="ORF">GWI33_015428</name>
</gene>
<dbReference type="EMBL" id="JAACXV010013908">
    <property type="protein sequence ID" value="KAF7271717.1"/>
    <property type="molecule type" value="Genomic_DNA"/>
</dbReference>
<evidence type="ECO:0000313" key="3">
    <source>
        <dbReference type="Proteomes" id="UP000625711"/>
    </source>
</evidence>
<name>A0A834I3D1_RHYFE</name>
<feature type="compositionally biased region" description="Basic and acidic residues" evidence="1">
    <location>
        <begin position="189"/>
        <end position="208"/>
    </location>
</feature>
<dbReference type="OrthoDB" id="6766128at2759"/>
<feature type="compositionally biased region" description="Basic residues" evidence="1">
    <location>
        <begin position="209"/>
        <end position="218"/>
    </location>
</feature>
<evidence type="ECO:0000313" key="2">
    <source>
        <dbReference type="EMBL" id="KAF7271717.1"/>
    </source>
</evidence>
<dbReference type="Proteomes" id="UP000625711">
    <property type="component" value="Unassembled WGS sequence"/>
</dbReference>
<sequence>MNRDIHYEKRMIVNKYSNIPPFNLKQTDQSSNVSGNIFDNPEANCNNCCKKRQKHLQCKISKPVSNFEKIETETDTSENKIISKVMRNFQKATPSREFTTIDITENDSIETLYRKSSNIKLDTSTTGLVWPPRSVEVINYCGKNCYRIPVCPKEEGIDKINSESYKTRQNNSNGNRNCTINKCENVHRIEQPKKDIPLKSDKPNSSRRKETRKKQPKTLKLKQNSFVQMQVEKLNNVLGIGDGNKVNNMKKQDDLQINRTSQHSDYMDMINAARNKVPWIKEGHHYSNDQEWSDDSDDCVSTACINFPKETKMAIYQQLNDQRHPKSLSQFGKVENFRPAVPLRNSVQHYDDYPCHTCLIRPHVSESNATRKYMGNTKLKIPMPCKKNLLCDKGDHHHGPCGYTHNTLNKIVH</sequence>
<protein>
    <submittedName>
        <fullName evidence="2">Uncharacterized protein</fullName>
    </submittedName>
</protein>
<reference evidence="2" key="1">
    <citation type="submission" date="2020-08" db="EMBL/GenBank/DDBJ databases">
        <title>Genome sequencing and assembly of the red palm weevil Rhynchophorus ferrugineus.</title>
        <authorList>
            <person name="Dias G.B."/>
            <person name="Bergman C.M."/>
            <person name="Manee M."/>
        </authorList>
    </citation>
    <scope>NUCLEOTIDE SEQUENCE</scope>
    <source>
        <strain evidence="2">AA-2017</strain>
        <tissue evidence="2">Whole larva</tissue>
    </source>
</reference>
<dbReference type="AlphaFoldDB" id="A0A834I3D1"/>
<evidence type="ECO:0000256" key="1">
    <source>
        <dbReference type="SAM" id="MobiDB-lite"/>
    </source>
</evidence>
<keyword evidence="3" id="KW-1185">Reference proteome</keyword>
<proteinExistence type="predicted"/>